<name>A0A6G8FBP7_KLEPN</name>
<protein>
    <submittedName>
        <fullName evidence="2">Uncharacterized protein</fullName>
    </submittedName>
</protein>
<accession>A0A6G8FBP7</accession>
<proteinExistence type="predicted"/>
<geneLocation type="plasmid" evidence="2">
    <name>pHNLDL3-2</name>
</geneLocation>
<feature type="compositionally biased region" description="Polar residues" evidence="1">
    <location>
        <begin position="49"/>
        <end position="58"/>
    </location>
</feature>
<organism evidence="2">
    <name type="scientific">Klebsiella pneumoniae</name>
    <dbReference type="NCBI Taxonomy" id="573"/>
    <lineage>
        <taxon>Bacteria</taxon>
        <taxon>Pseudomonadati</taxon>
        <taxon>Pseudomonadota</taxon>
        <taxon>Gammaproteobacteria</taxon>
        <taxon>Enterobacterales</taxon>
        <taxon>Enterobacteriaceae</taxon>
        <taxon>Klebsiella/Raoultella group</taxon>
        <taxon>Klebsiella</taxon>
        <taxon>Klebsiella pneumoniae complex</taxon>
    </lineage>
</organism>
<evidence type="ECO:0000313" key="2">
    <source>
        <dbReference type="EMBL" id="QIM13779.1"/>
    </source>
</evidence>
<feature type="region of interest" description="Disordered" evidence="1">
    <location>
        <begin position="33"/>
        <end position="58"/>
    </location>
</feature>
<dbReference type="EMBL" id="MN319465">
    <property type="protein sequence ID" value="QIM13779.1"/>
    <property type="molecule type" value="Genomic_DNA"/>
</dbReference>
<sequence length="58" mass="6555">MRPSPAPFRFSDELFSDADFTKWLFLHITGSRSMPLPDAGQLLPATRPQADSFSKSER</sequence>
<dbReference type="AlphaFoldDB" id="A0A6G8FBP7"/>
<reference evidence="2" key="1">
    <citation type="submission" date="2019-08" db="EMBL/GenBank/DDBJ databases">
        <authorList>
            <person name="Lv L."/>
            <person name="Gao X."/>
            <person name="Liu J.-H."/>
        </authorList>
    </citation>
    <scope>NUCLEOTIDE SEQUENCE</scope>
    <source>
        <strain evidence="2">LDL3-2</strain>
        <plasmid evidence="2">pHNLDL3-2</plasmid>
    </source>
</reference>
<evidence type="ECO:0000256" key="1">
    <source>
        <dbReference type="SAM" id="MobiDB-lite"/>
    </source>
</evidence>
<keyword evidence="2" id="KW-0614">Plasmid</keyword>